<evidence type="ECO:0000313" key="2">
    <source>
        <dbReference type="EMBL" id="EGG00474.1"/>
    </source>
</evidence>
<dbReference type="KEGG" id="mlr:MELLADRAFT_111818"/>
<dbReference type="GeneID" id="18924503"/>
<dbReference type="Proteomes" id="UP000001072">
    <property type="component" value="Unassembled WGS sequence"/>
</dbReference>
<dbReference type="Gene3D" id="3.40.525.10">
    <property type="entry name" value="CRAL-TRIO lipid binding domain"/>
    <property type="match status" value="1"/>
</dbReference>
<accession>F4S4G3</accession>
<name>F4S4G3_MELLP</name>
<dbReference type="HOGENOM" id="CLU_1835597_0_0_1"/>
<dbReference type="InterPro" id="IPR036865">
    <property type="entry name" value="CRAL-TRIO_dom_sf"/>
</dbReference>
<dbReference type="RefSeq" id="XP_007416320.1">
    <property type="nucleotide sequence ID" value="XM_007416258.1"/>
</dbReference>
<dbReference type="InterPro" id="IPR052432">
    <property type="entry name" value="PITP/CRAL-TRIO"/>
</dbReference>
<dbReference type="PANTHER" id="PTHR46590:SF1">
    <property type="entry name" value="PHOSPHATIDYLINOSITOL TRANSFER PROTEIN CSR1"/>
    <property type="match status" value="1"/>
</dbReference>
<dbReference type="EMBL" id="GL883147">
    <property type="protein sequence ID" value="EGG00474.1"/>
    <property type="molecule type" value="Genomic_DNA"/>
</dbReference>
<dbReference type="InParanoid" id="F4S4G3"/>
<dbReference type="VEuPathDB" id="FungiDB:MELLADRAFT_111818"/>
<protein>
    <recommendedName>
        <fullName evidence="1">CRAL-TRIO domain-containing protein</fullName>
    </recommendedName>
</protein>
<dbReference type="Pfam" id="PF00650">
    <property type="entry name" value="CRAL_TRIO"/>
    <property type="match status" value="1"/>
</dbReference>
<dbReference type="AlphaFoldDB" id="F4S4G3"/>
<dbReference type="PANTHER" id="PTHR46590">
    <property type="entry name" value="PHOSPHATIDYLINOSITOL TRANSFER PROTEIN CSR1-RELATED"/>
    <property type="match status" value="1"/>
</dbReference>
<reference evidence="3" key="1">
    <citation type="journal article" date="2011" name="Proc. Natl. Acad. Sci. U.S.A.">
        <title>Obligate biotrophy features unraveled by the genomic analysis of rust fungi.</title>
        <authorList>
            <person name="Duplessis S."/>
            <person name="Cuomo C.A."/>
            <person name="Lin Y.-C."/>
            <person name="Aerts A."/>
            <person name="Tisserant E."/>
            <person name="Veneault-Fourrey C."/>
            <person name="Joly D.L."/>
            <person name="Hacquard S."/>
            <person name="Amselem J."/>
            <person name="Cantarel B.L."/>
            <person name="Chiu R."/>
            <person name="Coutinho P.M."/>
            <person name="Feau N."/>
            <person name="Field M."/>
            <person name="Frey P."/>
            <person name="Gelhaye E."/>
            <person name="Goldberg J."/>
            <person name="Grabherr M.G."/>
            <person name="Kodira C.D."/>
            <person name="Kohler A."/>
            <person name="Kuees U."/>
            <person name="Lindquist E.A."/>
            <person name="Lucas S.M."/>
            <person name="Mago R."/>
            <person name="Mauceli E."/>
            <person name="Morin E."/>
            <person name="Murat C."/>
            <person name="Pangilinan J.L."/>
            <person name="Park R."/>
            <person name="Pearson M."/>
            <person name="Quesneville H."/>
            <person name="Rouhier N."/>
            <person name="Sakthikumar S."/>
            <person name="Salamov A.A."/>
            <person name="Schmutz J."/>
            <person name="Selles B."/>
            <person name="Shapiro H."/>
            <person name="Tanguay P."/>
            <person name="Tuskan G.A."/>
            <person name="Henrissat B."/>
            <person name="Van de Peer Y."/>
            <person name="Rouze P."/>
            <person name="Ellis J.G."/>
            <person name="Dodds P.N."/>
            <person name="Schein J.E."/>
            <person name="Zhong S."/>
            <person name="Hamelin R.C."/>
            <person name="Grigoriev I.V."/>
            <person name="Szabo L.J."/>
            <person name="Martin F."/>
        </authorList>
    </citation>
    <scope>NUCLEOTIDE SEQUENCE [LARGE SCALE GENOMIC DNA]</scope>
    <source>
        <strain evidence="3">98AG31 / pathotype 3-4-7</strain>
    </source>
</reference>
<dbReference type="eggNOG" id="KOG1470">
    <property type="taxonomic scope" value="Eukaryota"/>
</dbReference>
<sequence length="145" mass="16734">MELLIIHDAPWVFHGVWKVLAPMLDPVVRSKIMFSKSSQDLLMHVDKRYLLKEVGGESTWKPYHRDSSPSQELDQSKKEELLIERKELVAKYIELTNQWIDQGSTTDAKLRGFLALMTKAQGLLLHKLEQGHISDFIDEVLAFAF</sequence>
<evidence type="ECO:0000313" key="3">
    <source>
        <dbReference type="Proteomes" id="UP000001072"/>
    </source>
</evidence>
<proteinExistence type="predicted"/>
<feature type="domain" description="CRAL-TRIO" evidence="1">
    <location>
        <begin position="1"/>
        <end position="62"/>
    </location>
</feature>
<dbReference type="OrthoDB" id="43460at2759"/>
<organism evidence="3">
    <name type="scientific">Melampsora larici-populina (strain 98AG31 / pathotype 3-4-7)</name>
    <name type="common">Poplar leaf rust fungus</name>
    <dbReference type="NCBI Taxonomy" id="747676"/>
    <lineage>
        <taxon>Eukaryota</taxon>
        <taxon>Fungi</taxon>
        <taxon>Dikarya</taxon>
        <taxon>Basidiomycota</taxon>
        <taxon>Pucciniomycotina</taxon>
        <taxon>Pucciniomycetes</taxon>
        <taxon>Pucciniales</taxon>
        <taxon>Melampsoraceae</taxon>
        <taxon>Melampsora</taxon>
    </lineage>
</organism>
<keyword evidence="3" id="KW-1185">Reference proteome</keyword>
<dbReference type="SUPFAM" id="SSF52087">
    <property type="entry name" value="CRAL/TRIO domain"/>
    <property type="match status" value="1"/>
</dbReference>
<gene>
    <name evidence="2" type="ORF">MELLADRAFT_111818</name>
</gene>
<dbReference type="InterPro" id="IPR001251">
    <property type="entry name" value="CRAL-TRIO_dom"/>
</dbReference>
<dbReference type="PROSITE" id="PS50191">
    <property type="entry name" value="CRAL_TRIO"/>
    <property type="match status" value="1"/>
</dbReference>
<dbReference type="CDD" id="cd00170">
    <property type="entry name" value="SEC14"/>
    <property type="match status" value="1"/>
</dbReference>
<evidence type="ECO:0000259" key="1">
    <source>
        <dbReference type="PROSITE" id="PS50191"/>
    </source>
</evidence>